<dbReference type="Proteomes" id="UP000002051">
    <property type="component" value="Chromosome 6"/>
</dbReference>
<organism evidence="1 3">
    <name type="scientific">Medicago truncatula</name>
    <name type="common">Barrel medic</name>
    <name type="synonym">Medicago tribuloides</name>
    <dbReference type="NCBI Taxonomy" id="3880"/>
    <lineage>
        <taxon>Eukaryota</taxon>
        <taxon>Viridiplantae</taxon>
        <taxon>Streptophyta</taxon>
        <taxon>Embryophyta</taxon>
        <taxon>Tracheophyta</taxon>
        <taxon>Spermatophyta</taxon>
        <taxon>Magnoliopsida</taxon>
        <taxon>eudicotyledons</taxon>
        <taxon>Gunneridae</taxon>
        <taxon>Pentapetalae</taxon>
        <taxon>rosids</taxon>
        <taxon>fabids</taxon>
        <taxon>Fabales</taxon>
        <taxon>Fabaceae</taxon>
        <taxon>Papilionoideae</taxon>
        <taxon>50 kb inversion clade</taxon>
        <taxon>NPAAA clade</taxon>
        <taxon>Hologalegina</taxon>
        <taxon>IRL clade</taxon>
        <taxon>Trifolieae</taxon>
        <taxon>Medicago</taxon>
    </lineage>
</organism>
<dbReference type="EMBL" id="CM001222">
    <property type="protein sequence ID" value="KEH26710.1"/>
    <property type="molecule type" value="Genomic_DNA"/>
</dbReference>
<evidence type="ECO:0000313" key="1">
    <source>
        <dbReference type="EMBL" id="KEH26710.1"/>
    </source>
</evidence>
<proteinExistence type="predicted"/>
<reference evidence="2" key="3">
    <citation type="submission" date="2015-04" db="UniProtKB">
        <authorList>
            <consortium name="EnsemblPlants"/>
        </authorList>
    </citation>
    <scope>IDENTIFICATION</scope>
    <source>
        <strain evidence="2">cv. Jemalong A17</strain>
    </source>
</reference>
<reference evidence="1 3" key="1">
    <citation type="journal article" date="2011" name="Nature">
        <title>The Medicago genome provides insight into the evolution of rhizobial symbioses.</title>
        <authorList>
            <person name="Young N.D."/>
            <person name="Debelle F."/>
            <person name="Oldroyd G.E."/>
            <person name="Geurts R."/>
            <person name="Cannon S.B."/>
            <person name="Udvardi M.K."/>
            <person name="Benedito V.A."/>
            <person name="Mayer K.F."/>
            <person name="Gouzy J."/>
            <person name="Schoof H."/>
            <person name="Van de Peer Y."/>
            <person name="Proost S."/>
            <person name="Cook D.R."/>
            <person name="Meyers B.C."/>
            <person name="Spannagl M."/>
            <person name="Cheung F."/>
            <person name="De Mita S."/>
            <person name="Krishnakumar V."/>
            <person name="Gundlach H."/>
            <person name="Zhou S."/>
            <person name="Mudge J."/>
            <person name="Bharti A.K."/>
            <person name="Murray J.D."/>
            <person name="Naoumkina M.A."/>
            <person name="Rosen B."/>
            <person name="Silverstein K.A."/>
            <person name="Tang H."/>
            <person name="Rombauts S."/>
            <person name="Zhao P.X."/>
            <person name="Zhou P."/>
            <person name="Barbe V."/>
            <person name="Bardou P."/>
            <person name="Bechner M."/>
            <person name="Bellec A."/>
            <person name="Berger A."/>
            <person name="Berges H."/>
            <person name="Bidwell S."/>
            <person name="Bisseling T."/>
            <person name="Choisne N."/>
            <person name="Couloux A."/>
            <person name="Denny R."/>
            <person name="Deshpande S."/>
            <person name="Dai X."/>
            <person name="Doyle J.J."/>
            <person name="Dudez A.M."/>
            <person name="Farmer A.D."/>
            <person name="Fouteau S."/>
            <person name="Franken C."/>
            <person name="Gibelin C."/>
            <person name="Gish J."/>
            <person name="Goldstein S."/>
            <person name="Gonzalez A.J."/>
            <person name="Green P.J."/>
            <person name="Hallab A."/>
            <person name="Hartog M."/>
            <person name="Hua A."/>
            <person name="Humphray S.J."/>
            <person name="Jeong D.H."/>
            <person name="Jing Y."/>
            <person name="Jocker A."/>
            <person name="Kenton S.M."/>
            <person name="Kim D.J."/>
            <person name="Klee K."/>
            <person name="Lai H."/>
            <person name="Lang C."/>
            <person name="Lin S."/>
            <person name="Macmil S.L."/>
            <person name="Magdelenat G."/>
            <person name="Matthews L."/>
            <person name="McCorrison J."/>
            <person name="Monaghan E.L."/>
            <person name="Mun J.H."/>
            <person name="Najar F.Z."/>
            <person name="Nicholson C."/>
            <person name="Noirot C."/>
            <person name="O'Bleness M."/>
            <person name="Paule C.R."/>
            <person name="Poulain J."/>
            <person name="Prion F."/>
            <person name="Qin B."/>
            <person name="Qu C."/>
            <person name="Retzel E.F."/>
            <person name="Riddle C."/>
            <person name="Sallet E."/>
            <person name="Samain S."/>
            <person name="Samson N."/>
            <person name="Sanders I."/>
            <person name="Saurat O."/>
            <person name="Scarpelli C."/>
            <person name="Schiex T."/>
            <person name="Segurens B."/>
            <person name="Severin A.J."/>
            <person name="Sherrier D.J."/>
            <person name="Shi R."/>
            <person name="Sims S."/>
            <person name="Singer S.R."/>
            <person name="Sinharoy S."/>
            <person name="Sterck L."/>
            <person name="Viollet A."/>
            <person name="Wang B.B."/>
            <person name="Wang K."/>
            <person name="Wang M."/>
            <person name="Wang X."/>
            <person name="Warfsmann J."/>
            <person name="Weissenbach J."/>
            <person name="White D.D."/>
            <person name="White J.D."/>
            <person name="Wiley G.B."/>
            <person name="Wincker P."/>
            <person name="Xing Y."/>
            <person name="Yang L."/>
            <person name="Yao Z."/>
            <person name="Ying F."/>
            <person name="Zhai J."/>
            <person name="Zhou L."/>
            <person name="Zuber A."/>
            <person name="Denarie J."/>
            <person name="Dixon R.A."/>
            <person name="May G.D."/>
            <person name="Schwartz D.C."/>
            <person name="Rogers J."/>
            <person name="Quetier F."/>
            <person name="Town C.D."/>
            <person name="Roe B.A."/>
        </authorList>
    </citation>
    <scope>NUCLEOTIDE SEQUENCE [LARGE SCALE GENOMIC DNA]</scope>
    <source>
        <strain evidence="1">A17</strain>
        <strain evidence="2 3">cv. Jemalong A17</strain>
    </source>
</reference>
<dbReference type="HOGENOM" id="CLU_1909811_0_0_1"/>
<evidence type="ECO:0000313" key="2">
    <source>
        <dbReference type="EnsemblPlants" id="KEH26710"/>
    </source>
</evidence>
<keyword evidence="3" id="KW-1185">Reference proteome</keyword>
<protein>
    <submittedName>
        <fullName evidence="1 2">Uncharacterized protein</fullName>
    </submittedName>
</protein>
<gene>
    <name evidence="1" type="ordered locus">MTR_6g471530</name>
</gene>
<sequence length="133" mass="15236">MKTGIDWYKIGLRCKHKSSQLYPNLKSKLVFIGTELVLAVNTKVVVGKTGCYNWDQSSGIKKSREKKERHKQLSWFFPQTGSSPVPLALPRRFPLRNNPQITNAQYSLSMRLHKCSSTQARDFQCSSTKARVF</sequence>
<dbReference type="AlphaFoldDB" id="A0A072ULJ5"/>
<dbReference type="EnsemblPlants" id="KEH26710">
    <property type="protein sequence ID" value="KEH26710"/>
    <property type="gene ID" value="MTR_6g471530"/>
</dbReference>
<evidence type="ECO:0000313" key="3">
    <source>
        <dbReference type="Proteomes" id="UP000002051"/>
    </source>
</evidence>
<accession>A0A072ULJ5</accession>
<name>A0A072ULJ5_MEDTR</name>
<reference evidence="1 3" key="2">
    <citation type="journal article" date="2014" name="BMC Genomics">
        <title>An improved genome release (version Mt4.0) for the model legume Medicago truncatula.</title>
        <authorList>
            <person name="Tang H."/>
            <person name="Krishnakumar V."/>
            <person name="Bidwell S."/>
            <person name="Rosen B."/>
            <person name="Chan A."/>
            <person name="Zhou S."/>
            <person name="Gentzbittel L."/>
            <person name="Childs K.L."/>
            <person name="Yandell M."/>
            <person name="Gundlach H."/>
            <person name="Mayer K.F."/>
            <person name="Schwartz D.C."/>
            <person name="Town C.D."/>
        </authorList>
    </citation>
    <scope>GENOME REANNOTATION</scope>
    <source>
        <strain evidence="1">A17</strain>
        <strain evidence="2 3">cv. Jemalong A17</strain>
    </source>
</reference>